<evidence type="ECO:0000256" key="4">
    <source>
        <dbReference type="ARBA" id="ARBA00023125"/>
    </source>
</evidence>
<dbReference type="EMBL" id="JACQRX010000317">
    <property type="protein sequence ID" value="MBI4252243.1"/>
    <property type="molecule type" value="Genomic_DNA"/>
</dbReference>
<evidence type="ECO:0000256" key="3">
    <source>
        <dbReference type="ARBA" id="ARBA00023015"/>
    </source>
</evidence>
<feature type="non-terminal residue" evidence="9">
    <location>
        <position position="369"/>
    </location>
</feature>
<dbReference type="InterPro" id="IPR052020">
    <property type="entry name" value="Cyclic_di-GMP/3'3'-cGAMP_PDE"/>
</dbReference>
<name>A0A932ZV78_UNCTE</name>
<dbReference type="AlphaFoldDB" id="A0A932ZV78"/>
<dbReference type="PANTHER" id="PTHR45228:SF1">
    <property type="entry name" value="CYCLIC DI-GMP PHOSPHODIESTERASE TM_0186"/>
    <property type="match status" value="1"/>
</dbReference>
<protein>
    <submittedName>
        <fullName evidence="9">Response regulator</fullName>
    </submittedName>
</protein>
<feature type="domain" description="Response regulatory" evidence="8">
    <location>
        <begin position="6"/>
        <end position="121"/>
    </location>
</feature>
<evidence type="ECO:0000256" key="6">
    <source>
        <dbReference type="PROSITE-ProRule" id="PRU00169"/>
    </source>
</evidence>
<dbReference type="FunFam" id="3.40.50.2300:FF:000001">
    <property type="entry name" value="DNA-binding response regulator PhoB"/>
    <property type="match status" value="1"/>
</dbReference>
<dbReference type="Gene3D" id="1.10.3210.10">
    <property type="entry name" value="Hypothetical protein af1432"/>
    <property type="match status" value="1"/>
</dbReference>
<dbReference type="PROSITE" id="PS50110">
    <property type="entry name" value="RESPONSE_REGULATORY"/>
    <property type="match status" value="1"/>
</dbReference>
<evidence type="ECO:0000256" key="7">
    <source>
        <dbReference type="SAM" id="Coils"/>
    </source>
</evidence>
<organism evidence="9 10">
    <name type="scientific">Tectimicrobiota bacterium</name>
    <dbReference type="NCBI Taxonomy" id="2528274"/>
    <lineage>
        <taxon>Bacteria</taxon>
        <taxon>Pseudomonadati</taxon>
        <taxon>Nitrospinota/Tectimicrobiota group</taxon>
        <taxon>Candidatus Tectimicrobiota</taxon>
    </lineage>
</organism>
<keyword evidence="5" id="KW-0804">Transcription</keyword>
<comment type="caution">
    <text evidence="9">The sequence shown here is derived from an EMBL/GenBank/DDBJ whole genome shotgun (WGS) entry which is preliminary data.</text>
</comment>
<dbReference type="Gene3D" id="3.40.50.2300">
    <property type="match status" value="1"/>
</dbReference>
<evidence type="ECO:0000313" key="9">
    <source>
        <dbReference type="EMBL" id="MBI4252243.1"/>
    </source>
</evidence>
<keyword evidence="2" id="KW-0902">Two-component regulatory system</keyword>
<evidence type="ECO:0000256" key="1">
    <source>
        <dbReference type="ARBA" id="ARBA00022553"/>
    </source>
</evidence>
<keyword evidence="1 6" id="KW-0597">Phosphoprotein</keyword>
<dbReference type="Proteomes" id="UP000752292">
    <property type="component" value="Unassembled WGS sequence"/>
</dbReference>
<evidence type="ECO:0000256" key="5">
    <source>
        <dbReference type="ARBA" id="ARBA00023163"/>
    </source>
</evidence>
<evidence type="ECO:0000256" key="2">
    <source>
        <dbReference type="ARBA" id="ARBA00023012"/>
    </source>
</evidence>
<accession>A0A932ZV78</accession>
<reference evidence="9" key="1">
    <citation type="submission" date="2020-07" db="EMBL/GenBank/DDBJ databases">
        <title>Huge and variable diversity of episymbiotic CPR bacteria and DPANN archaea in groundwater ecosystems.</title>
        <authorList>
            <person name="He C.Y."/>
            <person name="Keren R."/>
            <person name="Whittaker M."/>
            <person name="Farag I.F."/>
            <person name="Doudna J."/>
            <person name="Cate J.H.D."/>
            <person name="Banfield J.F."/>
        </authorList>
    </citation>
    <scope>NUCLEOTIDE SEQUENCE</scope>
    <source>
        <strain evidence="9">NC_groundwater_1370_Ag_S-0.2um_69_93</strain>
    </source>
</reference>
<keyword evidence="3" id="KW-0805">Transcription regulation</keyword>
<evidence type="ECO:0000259" key="8">
    <source>
        <dbReference type="PROSITE" id="PS50110"/>
    </source>
</evidence>
<dbReference type="SMART" id="SM00448">
    <property type="entry name" value="REC"/>
    <property type="match status" value="1"/>
</dbReference>
<feature type="coiled-coil region" evidence="7">
    <location>
        <begin position="116"/>
        <end position="147"/>
    </location>
</feature>
<keyword evidence="4" id="KW-0238">DNA-binding</keyword>
<dbReference type="InterPro" id="IPR011006">
    <property type="entry name" value="CheY-like_superfamily"/>
</dbReference>
<dbReference type="SUPFAM" id="SSF52172">
    <property type="entry name" value="CheY-like"/>
    <property type="match status" value="1"/>
</dbReference>
<sequence length="369" mass="40774">MASPKRILLVDDEAEVLQVLGDILSSMGFQAETASSGEEALAKLTPQTDLVLLDVKMPGLDGFQVAQRIRKNPATQDVPIIMVTALGNRPDRLNAVRAGASDFIQKPVDAVELRVRAEAQLKLKESQDEVKRQRAELQRAYASEKELLERTLQGSVRALVDILGLVSPLVFSRVGRIRRLVRQLCMNLGLPNAWQYEFAAMLSQVGWVAVPQEVTEKHFTGQPLTPEEQKMVESHPETTADLLARIPRLGSAAEMIRGQGKTHFKELYSGDLKHRDPAAIGSLILRAVVYYDLLLSQGLSHRDAVTELRKAEARNDPAILSALQAIIVDDAGNPIDLEPRKVRVSELAQEMILGEDLHSRGERGILLAR</sequence>
<feature type="modified residue" description="4-aspartylphosphate" evidence="6">
    <location>
        <position position="54"/>
    </location>
</feature>
<proteinExistence type="predicted"/>
<dbReference type="GO" id="GO:0003677">
    <property type="term" value="F:DNA binding"/>
    <property type="evidence" value="ECO:0007669"/>
    <property type="project" value="UniProtKB-KW"/>
</dbReference>
<dbReference type="PANTHER" id="PTHR45228">
    <property type="entry name" value="CYCLIC DI-GMP PHOSPHODIESTERASE TM_0186-RELATED"/>
    <property type="match status" value="1"/>
</dbReference>
<dbReference type="Pfam" id="PF13487">
    <property type="entry name" value="HD_5"/>
    <property type="match status" value="1"/>
</dbReference>
<gene>
    <name evidence="9" type="ORF">HY618_07260</name>
</gene>
<dbReference type="InterPro" id="IPR001789">
    <property type="entry name" value="Sig_transdc_resp-reg_receiver"/>
</dbReference>
<dbReference type="Pfam" id="PF00072">
    <property type="entry name" value="Response_reg"/>
    <property type="match status" value="1"/>
</dbReference>
<evidence type="ECO:0000313" key="10">
    <source>
        <dbReference type="Proteomes" id="UP000752292"/>
    </source>
</evidence>
<dbReference type="GO" id="GO:0000160">
    <property type="term" value="P:phosphorelay signal transduction system"/>
    <property type="evidence" value="ECO:0007669"/>
    <property type="project" value="UniProtKB-KW"/>
</dbReference>
<keyword evidence="7" id="KW-0175">Coiled coil</keyword>